<reference evidence="2 3" key="1">
    <citation type="journal article" date="2015" name="Genome Announc.">
        <title>Complete Genome Sequence of 'Candidatus Liberibacter africanus,' a Bacterium Associated with Citrus Huanglongbing.</title>
        <authorList>
            <person name="Lin H."/>
            <person name="Pietersen G."/>
            <person name="Han C."/>
            <person name="Read D.A."/>
            <person name="Lou B."/>
            <person name="Gupta G."/>
            <person name="Civerolo E.L."/>
        </authorList>
    </citation>
    <scope>NUCLEOTIDE SEQUENCE [LARGE SCALE GENOMIC DNA]</scope>
    <source>
        <strain evidence="2 3">PTSAPSY</strain>
    </source>
</reference>
<name>A0A0G3I7K4_LIBAF</name>
<accession>A0A0G3I7K4</accession>
<gene>
    <name evidence="2" type="ORF">G293_00225</name>
</gene>
<dbReference type="PROSITE" id="PS50943">
    <property type="entry name" value="HTH_CROC1"/>
    <property type="match status" value="1"/>
</dbReference>
<feature type="domain" description="HTH cro/C1-type" evidence="1">
    <location>
        <begin position="27"/>
        <end position="81"/>
    </location>
</feature>
<protein>
    <submittedName>
        <fullName evidence="2">Transcriptional regulator</fullName>
    </submittedName>
</protein>
<dbReference type="Gene3D" id="1.10.260.40">
    <property type="entry name" value="lambda repressor-like DNA-binding domains"/>
    <property type="match status" value="1"/>
</dbReference>
<keyword evidence="3" id="KW-1185">Reference proteome</keyword>
<dbReference type="SMART" id="SM00530">
    <property type="entry name" value="HTH_XRE"/>
    <property type="match status" value="1"/>
</dbReference>
<dbReference type="OrthoDB" id="8272808at2"/>
<dbReference type="InterPro" id="IPR010982">
    <property type="entry name" value="Lambda_DNA-bd_dom_sf"/>
</dbReference>
<dbReference type="SUPFAM" id="SSF47413">
    <property type="entry name" value="lambda repressor-like DNA-binding domains"/>
    <property type="match status" value="1"/>
</dbReference>
<evidence type="ECO:0000313" key="2">
    <source>
        <dbReference type="EMBL" id="AKK19702.1"/>
    </source>
</evidence>
<dbReference type="CDD" id="cd00093">
    <property type="entry name" value="HTH_XRE"/>
    <property type="match status" value="1"/>
</dbReference>
<dbReference type="AlphaFoldDB" id="A0A0G3I7K4"/>
<dbReference type="RefSeq" id="WP_047263801.1">
    <property type="nucleotide sequence ID" value="NZ_CP004021.1"/>
</dbReference>
<dbReference type="GO" id="GO:0003677">
    <property type="term" value="F:DNA binding"/>
    <property type="evidence" value="ECO:0007669"/>
    <property type="project" value="InterPro"/>
</dbReference>
<dbReference type="EMBL" id="CP004021">
    <property type="protein sequence ID" value="AKK19702.1"/>
    <property type="molecule type" value="Genomic_DNA"/>
</dbReference>
<evidence type="ECO:0000259" key="1">
    <source>
        <dbReference type="PROSITE" id="PS50943"/>
    </source>
</evidence>
<dbReference type="PATRIC" id="fig|1277257.4.peg.49"/>
<dbReference type="KEGG" id="lau:G293_00225"/>
<organism evidence="2 3">
    <name type="scientific">Candidatus Liberibacter africanus PTSAPSY</name>
    <dbReference type="NCBI Taxonomy" id="1277257"/>
    <lineage>
        <taxon>Bacteria</taxon>
        <taxon>Pseudomonadati</taxon>
        <taxon>Pseudomonadota</taxon>
        <taxon>Alphaproteobacteria</taxon>
        <taxon>Hyphomicrobiales</taxon>
        <taxon>Rhizobiaceae</taxon>
        <taxon>Liberibacter</taxon>
    </lineage>
</organism>
<dbReference type="Proteomes" id="UP000035503">
    <property type="component" value="Chromosome"/>
</dbReference>
<evidence type="ECO:0000313" key="3">
    <source>
        <dbReference type="Proteomes" id="UP000035503"/>
    </source>
</evidence>
<dbReference type="Pfam" id="PF12844">
    <property type="entry name" value="HTH_19"/>
    <property type="match status" value="1"/>
</dbReference>
<sequence length="84" mass="9831">MPRRKKNNLCLADDTILRERMIFVQNFRNTRKKAKMTQKAIKECTGFAQSWISELETGKSTINIDNMIILAHILDTPLWKLLKP</sequence>
<dbReference type="InterPro" id="IPR001387">
    <property type="entry name" value="Cro/C1-type_HTH"/>
</dbReference>
<proteinExistence type="predicted"/>